<reference evidence="3 4" key="1">
    <citation type="submission" date="2018-06" db="EMBL/GenBank/DDBJ databases">
        <title>Streptomyces reniochalinae sp. nov. and Streptomyces diacarnus sp. nov. from marine sponges.</title>
        <authorList>
            <person name="Li L."/>
        </authorList>
    </citation>
    <scope>NUCLEOTIDE SEQUENCE [LARGE SCALE GENOMIC DNA]</scope>
    <source>
        <strain evidence="3 4">LHW50302</strain>
    </source>
</reference>
<dbReference type="GO" id="GO:0015833">
    <property type="term" value="P:peptide transport"/>
    <property type="evidence" value="ECO:0007669"/>
    <property type="project" value="TreeGrafter"/>
</dbReference>
<dbReference type="OrthoDB" id="7888869at2"/>
<feature type="region of interest" description="Disordered" evidence="1">
    <location>
        <begin position="1"/>
        <end position="35"/>
    </location>
</feature>
<dbReference type="PANTHER" id="PTHR30290:SF65">
    <property type="entry name" value="MONOACYL PHOSPHATIDYLINOSITOL TETRAMANNOSIDE-BINDING PROTEIN LPQW-RELATED"/>
    <property type="match status" value="1"/>
</dbReference>
<feature type="compositionally biased region" description="Polar residues" evidence="1">
    <location>
        <begin position="436"/>
        <end position="447"/>
    </location>
</feature>
<feature type="region of interest" description="Disordered" evidence="1">
    <location>
        <begin position="472"/>
        <end position="527"/>
    </location>
</feature>
<evidence type="ECO:0000256" key="1">
    <source>
        <dbReference type="SAM" id="MobiDB-lite"/>
    </source>
</evidence>
<evidence type="ECO:0000259" key="2">
    <source>
        <dbReference type="Pfam" id="PF00496"/>
    </source>
</evidence>
<dbReference type="InterPro" id="IPR000914">
    <property type="entry name" value="SBP_5_dom"/>
</dbReference>
<name>A0A367EYF2_9ACTN</name>
<accession>A0A367EYF2</accession>
<organism evidence="3 4">
    <name type="scientific">Streptomyces reniochalinae</name>
    <dbReference type="NCBI Taxonomy" id="2250578"/>
    <lineage>
        <taxon>Bacteria</taxon>
        <taxon>Bacillati</taxon>
        <taxon>Actinomycetota</taxon>
        <taxon>Actinomycetes</taxon>
        <taxon>Kitasatosporales</taxon>
        <taxon>Streptomycetaceae</taxon>
        <taxon>Streptomyces</taxon>
    </lineage>
</organism>
<dbReference type="Gene3D" id="3.90.76.10">
    <property type="entry name" value="Dipeptide-binding Protein, Domain 1"/>
    <property type="match status" value="1"/>
</dbReference>
<protein>
    <submittedName>
        <fullName evidence="3">ABC transporter family substrate-binding protein</fullName>
    </submittedName>
</protein>
<feature type="region of interest" description="Disordered" evidence="1">
    <location>
        <begin position="63"/>
        <end position="95"/>
    </location>
</feature>
<feature type="region of interest" description="Disordered" evidence="1">
    <location>
        <begin position="419"/>
        <end position="451"/>
    </location>
</feature>
<comment type="caution">
    <text evidence="3">The sequence shown here is derived from an EMBL/GenBank/DDBJ whole genome shotgun (WGS) entry which is preliminary data.</text>
</comment>
<dbReference type="Gene3D" id="3.10.105.10">
    <property type="entry name" value="Dipeptide-binding Protein, Domain 3"/>
    <property type="match status" value="2"/>
</dbReference>
<evidence type="ECO:0000313" key="3">
    <source>
        <dbReference type="EMBL" id="RCG22652.1"/>
    </source>
</evidence>
<proteinExistence type="predicted"/>
<keyword evidence="4" id="KW-1185">Reference proteome</keyword>
<dbReference type="CDD" id="cd08501">
    <property type="entry name" value="PBP2_Lpqw"/>
    <property type="match status" value="1"/>
</dbReference>
<gene>
    <name evidence="3" type="ORF">DQ392_06350</name>
</gene>
<dbReference type="GO" id="GO:1904680">
    <property type="term" value="F:peptide transmembrane transporter activity"/>
    <property type="evidence" value="ECO:0007669"/>
    <property type="project" value="TreeGrafter"/>
</dbReference>
<dbReference type="Proteomes" id="UP000253507">
    <property type="component" value="Unassembled WGS sequence"/>
</dbReference>
<dbReference type="AlphaFoldDB" id="A0A367EYF2"/>
<evidence type="ECO:0000313" key="4">
    <source>
        <dbReference type="Proteomes" id="UP000253507"/>
    </source>
</evidence>
<sequence>MRAVPAESARPPWPPQPTESPRRTALPHGLGNRPHRGVARRWVAGLVAGVLLPLPLAACSAAGDSQDGAAGSGIGKGSADADGDIHGTERAQVTSGGTLRWAVDAKPTTFNVFQPDATEAAERVAGATLPALFTLDKHGKPQLNKDFLRGAEVTATEPRQTVVYKLNPKARWSDGRRLSAADFRAQWKALRGKDKAYWTARNAGYDRIKKISAGQHAGEVEVVFAKPYADWRSLFTPLYPKQAMRSPHAFNDGSRTKLAAVAGPFRVTKADKDRERTVLRRNPHWWGERAKLDRIVLTAVPRDKRAKALATGKIDVADVSGPAAKKIGVANGLGGPQRPDTAKKRSEKQEAKLREKRRRQARAKFGAATAEQLGSYEVRRALDPAYTQLALNGSRGPLSDERVRRAVARAIDREELAKQALEGTGLPDKPLGSHLRMTNQDGYQDNSKAVGGEDIDSAQSLLADAGWKAGGSLAQDRSKAGADEPSAGKHPESAERDGRHKPQGGPAEPPADASSPQAGARAPYRAEAEASVPRLTAAQIAQVVDKPLGLTVSTTTQRGAVLAQAAHARLAAARESGSQRKLSRAESALKTAQKVQATADEMRTLAADPAGAVRSKGGKPLALRFVLPAGKGSAQLRATGERIAQMLDGIGIRTQIKEVSGESYFKDHIATGDYDLALYAWPATAFPATEARPIFAKPQPASDGSLLVEQNYARVGTDRIDQLFEQAAGELDDGARKELMEKADARIWAVAGSLPLYQRPQLIAAKRDLANVGAFGFSTPRYEDIGYRRT</sequence>
<feature type="compositionally biased region" description="Basic and acidic residues" evidence="1">
    <location>
        <begin position="340"/>
        <end position="351"/>
    </location>
</feature>
<dbReference type="SUPFAM" id="SSF53850">
    <property type="entry name" value="Periplasmic binding protein-like II"/>
    <property type="match status" value="1"/>
</dbReference>
<dbReference type="EMBL" id="QOIM01000024">
    <property type="protein sequence ID" value="RCG22652.1"/>
    <property type="molecule type" value="Genomic_DNA"/>
</dbReference>
<dbReference type="Gene3D" id="3.40.190.10">
    <property type="entry name" value="Periplasmic binding protein-like II"/>
    <property type="match status" value="2"/>
</dbReference>
<feature type="compositionally biased region" description="Basic and acidic residues" evidence="1">
    <location>
        <begin position="476"/>
        <end position="500"/>
    </location>
</feature>
<feature type="region of interest" description="Disordered" evidence="1">
    <location>
        <begin position="328"/>
        <end position="351"/>
    </location>
</feature>
<feature type="domain" description="Solute-binding protein family 5" evidence="2">
    <location>
        <begin position="156"/>
        <end position="472"/>
    </location>
</feature>
<dbReference type="InterPro" id="IPR039424">
    <property type="entry name" value="SBP_5"/>
</dbReference>
<dbReference type="PANTHER" id="PTHR30290">
    <property type="entry name" value="PERIPLASMIC BINDING COMPONENT OF ABC TRANSPORTER"/>
    <property type="match status" value="1"/>
</dbReference>
<dbReference type="Pfam" id="PF00496">
    <property type="entry name" value="SBP_bac_5"/>
    <property type="match status" value="1"/>
</dbReference>